<dbReference type="InterPro" id="IPR050624">
    <property type="entry name" value="HTH-type_Tx_Regulator"/>
</dbReference>
<reference evidence="5 6" key="1">
    <citation type="submission" date="2016-08" db="EMBL/GenBank/DDBJ databases">
        <title>Genome of Bacillus solimangrovi GH2-4.</title>
        <authorList>
            <person name="Lim S."/>
            <person name="Kim B.-C."/>
        </authorList>
    </citation>
    <scope>NUCLEOTIDE SEQUENCE [LARGE SCALE GENOMIC DNA]</scope>
    <source>
        <strain evidence="5 6">GH2-4</strain>
    </source>
</reference>
<protein>
    <recommendedName>
        <fullName evidence="4">HTH tetR-type domain-containing protein</fullName>
    </recommendedName>
</protein>
<feature type="DNA-binding region" description="H-T-H motif" evidence="3">
    <location>
        <begin position="28"/>
        <end position="47"/>
    </location>
</feature>
<dbReference type="EMBL" id="MJEH01000036">
    <property type="protein sequence ID" value="OEH92059.1"/>
    <property type="molecule type" value="Genomic_DNA"/>
</dbReference>
<name>A0A1E5LDE3_9BACI</name>
<evidence type="ECO:0000259" key="4">
    <source>
        <dbReference type="PROSITE" id="PS50977"/>
    </source>
</evidence>
<dbReference type="InterPro" id="IPR009057">
    <property type="entry name" value="Homeodomain-like_sf"/>
</dbReference>
<comment type="caution">
    <text evidence="5">The sequence shown here is derived from an EMBL/GenBank/DDBJ whole genome shotgun (WGS) entry which is preliminary data.</text>
</comment>
<feature type="domain" description="HTH tetR-type" evidence="4">
    <location>
        <begin position="5"/>
        <end position="65"/>
    </location>
</feature>
<keyword evidence="1" id="KW-0678">Repressor</keyword>
<organism evidence="5 6">
    <name type="scientific">Bacillus solimangrovi</name>
    <dbReference type="NCBI Taxonomy" id="1305675"/>
    <lineage>
        <taxon>Bacteria</taxon>
        <taxon>Bacillati</taxon>
        <taxon>Bacillota</taxon>
        <taxon>Bacilli</taxon>
        <taxon>Bacillales</taxon>
        <taxon>Bacillaceae</taxon>
        <taxon>Bacillus</taxon>
    </lineage>
</organism>
<proteinExistence type="predicted"/>
<evidence type="ECO:0000256" key="2">
    <source>
        <dbReference type="ARBA" id="ARBA00023125"/>
    </source>
</evidence>
<evidence type="ECO:0000313" key="5">
    <source>
        <dbReference type="EMBL" id="OEH92059.1"/>
    </source>
</evidence>
<dbReference type="AlphaFoldDB" id="A0A1E5LDE3"/>
<dbReference type="RefSeq" id="WP_069717911.1">
    <property type="nucleotide sequence ID" value="NZ_MJEH01000036.1"/>
</dbReference>
<dbReference type="InterPro" id="IPR001647">
    <property type="entry name" value="HTH_TetR"/>
</dbReference>
<keyword evidence="2 3" id="KW-0238">DNA-binding</keyword>
<dbReference type="PANTHER" id="PTHR43479:SF11">
    <property type="entry name" value="ACREF_ENVCD OPERON REPRESSOR-RELATED"/>
    <property type="match status" value="1"/>
</dbReference>
<dbReference type="PRINTS" id="PR00455">
    <property type="entry name" value="HTHTETR"/>
</dbReference>
<dbReference type="Pfam" id="PF00440">
    <property type="entry name" value="TetR_N"/>
    <property type="match status" value="1"/>
</dbReference>
<keyword evidence="6" id="KW-1185">Reference proteome</keyword>
<evidence type="ECO:0000313" key="6">
    <source>
        <dbReference type="Proteomes" id="UP000095209"/>
    </source>
</evidence>
<dbReference type="Proteomes" id="UP000095209">
    <property type="component" value="Unassembled WGS sequence"/>
</dbReference>
<sequence>MEKSKKKKEHILQSTIELIMEIGLEKISINKVVDKAKVSKGGFYYYFSNIDELIREAFIYSINNSLEGMKVEQGVPLEKNLKQFIRKLIKSIKNNSGNLSMMFLFISKCFHDPKYKHEFIKMNKRIIEENVASKELTEHYAIDHKLLKIVDMLSIGIIVHGLMDENEEELIQICDEIVDKIIL</sequence>
<dbReference type="SUPFAM" id="SSF46689">
    <property type="entry name" value="Homeodomain-like"/>
    <property type="match status" value="1"/>
</dbReference>
<dbReference type="PANTHER" id="PTHR43479">
    <property type="entry name" value="ACREF/ENVCD OPERON REPRESSOR-RELATED"/>
    <property type="match status" value="1"/>
</dbReference>
<evidence type="ECO:0000256" key="3">
    <source>
        <dbReference type="PROSITE-ProRule" id="PRU00335"/>
    </source>
</evidence>
<dbReference type="PROSITE" id="PS50977">
    <property type="entry name" value="HTH_TETR_2"/>
    <property type="match status" value="1"/>
</dbReference>
<gene>
    <name evidence="5" type="ORF">BFG57_16940</name>
</gene>
<dbReference type="GO" id="GO:0003677">
    <property type="term" value="F:DNA binding"/>
    <property type="evidence" value="ECO:0007669"/>
    <property type="project" value="UniProtKB-UniRule"/>
</dbReference>
<dbReference type="Gene3D" id="1.10.357.10">
    <property type="entry name" value="Tetracycline Repressor, domain 2"/>
    <property type="match status" value="1"/>
</dbReference>
<accession>A0A1E5LDE3</accession>
<evidence type="ECO:0000256" key="1">
    <source>
        <dbReference type="ARBA" id="ARBA00022491"/>
    </source>
</evidence>